<accession>A0ABS1YUQ9</accession>
<dbReference type="RefSeq" id="WP_203092784.1">
    <property type="nucleotide sequence ID" value="NZ_JAESPH010000002.1"/>
</dbReference>
<name>A0ABS1YUQ9_9FLAO</name>
<proteinExistence type="predicted"/>
<dbReference type="EMBL" id="JAEUAH010000004">
    <property type="protein sequence ID" value="MBM0650113.1"/>
    <property type="molecule type" value="Genomic_DNA"/>
</dbReference>
<sequence>MKTLSTPIVITDTLQLYQYVFEEFDQKPAHLKFKCVCENFNTFDLHYGTKAFLFNDLYEKGVLSQETVLTIKVAPTLYTVVECPHCHNQILIAYRVREPNNNRFVCEIAGAFIFEENAYKLSL</sequence>
<comment type="caution">
    <text evidence="1">The sequence shown here is derived from an EMBL/GenBank/DDBJ whole genome shotgun (WGS) entry which is preliminary data.</text>
</comment>
<evidence type="ECO:0000313" key="2">
    <source>
        <dbReference type="Proteomes" id="UP000603506"/>
    </source>
</evidence>
<protein>
    <submittedName>
        <fullName evidence="1">Uncharacterized protein</fullName>
    </submittedName>
</protein>
<keyword evidence="2" id="KW-1185">Reference proteome</keyword>
<evidence type="ECO:0000313" key="1">
    <source>
        <dbReference type="EMBL" id="MBM0650113.1"/>
    </source>
</evidence>
<dbReference type="Proteomes" id="UP000603506">
    <property type="component" value="Unassembled WGS sequence"/>
</dbReference>
<organism evidence="1 2">
    <name type="scientific">Capnocytophaga genosp. AHN8471</name>
    <dbReference type="NCBI Taxonomy" id="327574"/>
    <lineage>
        <taxon>Bacteria</taxon>
        <taxon>Pseudomonadati</taxon>
        <taxon>Bacteroidota</taxon>
        <taxon>Flavobacteriia</taxon>
        <taxon>Flavobacteriales</taxon>
        <taxon>Flavobacteriaceae</taxon>
        <taxon>Capnocytophaga</taxon>
    </lineage>
</organism>
<gene>
    <name evidence="1" type="ORF">JNB19_04970</name>
</gene>
<reference evidence="1 2" key="1">
    <citation type="submission" date="2021-01" db="EMBL/GenBank/DDBJ databases">
        <title>Evidence that Capnocytophaga endodontalis is a later homotypic synonym for Capnocytophaga genospecies AHN8471, and request for opinion on proposed recognition of strain AHN8471 as type strain of the species.</title>
        <authorList>
            <person name="Nicholson A.C."/>
            <person name="Hopper C.L."/>
            <person name="Gulvik C.A."/>
            <person name="Mcquiston J.R."/>
            <person name="Lau E.F."/>
        </authorList>
    </citation>
    <scope>NUCLEOTIDE SEQUENCE [LARGE SCALE GENOMIC DNA]</scope>
    <source>
        <strain evidence="1 2">AHN9576</strain>
    </source>
</reference>